<keyword evidence="7 8" id="KW-0472">Membrane</keyword>
<accession>A0ABZ2ERN7</accession>
<evidence type="ECO:0000313" key="10">
    <source>
        <dbReference type="Proteomes" id="UP001348492"/>
    </source>
</evidence>
<feature type="transmembrane region" description="Helical" evidence="8">
    <location>
        <begin position="145"/>
        <end position="163"/>
    </location>
</feature>
<evidence type="ECO:0000256" key="2">
    <source>
        <dbReference type="ARBA" id="ARBA00005658"/>
    </source>
</evidence>
<dbReference type="Proteomes" id="UP001348492">
    <property type="component" value="Chromosome"/>
</dbReference>
<organism evidence="9 10">
    <name type="scientific">Terrisporobacter glycolicus ATCC 14880 = DSM 1288</name>
    <dbReference type="NCBI Taxonomy" id="1121315"/>
    <lineage>
        <taxon>Bacteria</taxon>
        <taxon>Bacillati</taxon>
        <taxon>Bacillota</taxon>
        <taxon>Clostridia</taxon>
        <taxon>Peptostreptococcales</taxon>
        <taxon>Peptostreptococcaceae</taxon>
        <taxon>Terrisporobacter</taxon>
    </lineage>
</organism>
<protein>
    <submittedName>
        <fullName evidence="9">Glycine betaine transporter</fullName>
    </submittedName>
</protein>
<dbReference type="RefSeq" id="WP_018590351.1">
    <property type="nucleotide sequence ID" value="NZ_CP117523.1"/>
</dbReference>
<feature type="transmembrane region" description="Helical" evidence="8">
    <location>
        <begin position="348"/>
        <end position="371"/>
    </location>
</feature>
<name>A0ABZ2ERN7_9FIRM</name>
<dbReference type="PANTHER" id="PTHR30047:SF7">
    <property type="entry name" value="HIGH-AFFINITY CHOLINE TRANSPORT PROTEIN"/>
    <property type="match status" value="1"/>
</dbReference>
<dbReference type="Pfam" id="PF02028">
    <property type="entry name" value="BCCT"/>
    <property type="match status" value="1"/>
</dbReference>
<comment type="similarity">
    <text evidence="2">Belongs to the BCCT transporter (TC 2.A.15) family.</text>
</comment>
<dbReference type="EMBL" id="CP117523">
    <property type="protein sequence ID" value="WWD82561.1"/>
    <property type="molecule type" value="Genomic_DNA"/>
</dbReference>
<evidence type="ECO:0000256" key="4">
    <source>
        <dbReference type="ARBA" id="ARBA00022475"/>
    </source>
</evidence>
<feature type="transmembrane region" description="Helical" evidence="8">
    <location>
        <begin position="190"/>
        <end position="210"/>
    </location>
</feature>
<dbReference type="InterPro" id="IPR000060">
    <property type="entry name" value="BCCT_transptr"/>
</dbReference>
<reference evidence="9 10" key="1">
    <citation type="journal article" date="2023" name="PLoS ONE">
        <title>Genome-based metabolic and phylogenomic analysis of three Terrisporobacter species.</title>
        <authorList>
            <person name="Boer T."/>
            <person name="Bengelsdorf F.R."/>
            <person name="Bomeke M."/>
            <person name="Daniel R."/>
            <person name="Poehlein A."/>
        </authorList>
    </citation>
    <scope>NUCLEOTIDE SEQUENCE [LARGE SCALE GENOMIC DNA]</scope>
    <source>
        <strain evidence="9 10">DSM 1288</strain>
    </source>
</reference>
<evidence type="ECO:0000256" key="5">
    <source>
        <dbReference type="ARBA" id="ARBA00022692"/>
    </source>
</evidence>
<evidence type="ECO:0000256" key="6">
    <source>
        <dbReference type="ARBA" id="ARBA00022989"/>
    </source>
</evidence>
<feature type="transmembrane region" description="Helical" evidence="8">
    <location>
        <begin position="263"/>
        <end position="283"/>
    </location>
</feature>
<feature type="transmembrane region" description="Helical" evidence="8">
    <location>
        <begin position="230"/>
        <end position="251"/>
    </location>
</feature>
<keyword evidence="5 8" id="KW-0812">Transmembrane</keyword>
<feature type="transmembrane region" description="Helical" evidence="8">
    <location>
        <begin position="49"/>
        <end position="69"/>
    </location>
</feature>
<feature type="transmembrane region" description="Helical" evidence="8">
    <location>
        <begin position="318"/>
        <end position="336"/>
    </location>
</feature>
<comment type="subcellular location">
    <subcellularLocation>
        <location evidence="1">Cell membrane</location>
        <topology evidence="1">Multi-pass membrane protein</topology>
    </subcellularLocation>
</comment>
<feature type="transmembrane region" description="Helical" evidence="8">
    <location>
        <begin position="12"/>
        <end position="29"/>
    </location>
</feature>
<gene>
    <name evidence="9" type="ORF">TEGL_09530</name>
</gene>
<keyword evidence="6 8" id="KW-1133">Transmembrane helix</keyword>
<evidence type="ECO:0000256" key="3">
    <source>
        <dbReference type="ARBA" id="ARBA00022448"/>
    </source>
</evidence>
<evidence type="ECO:0000313" key="9">
    <source>
        <dbReference type="EMBL" id="WWD82561.1"/>
    </source>
</evidence>
<keyword evidence="10" id="KW-1185">Reference proteome</keyword>
<evidence type="ECO:0000256" key="8">
    <source>
        <dbReference type="SAM" id="Phobius"/>
    </source>
</evidence>
<proteinExistence type="inferred from homology"/>
<evidence type="ECO:0000256" key="1">
    <source>
        <dbReference type="ARBA" id="ARBA00004651"/>
    </source>
</evidence>
<sequence length="526" mass="57094">MKFLKIIDKCTFFPPAILLLIATCIGIFFPETLEVAANKAFQFTTKGFGWFYALGSSCFVIFCLWAGFSKYGNIRLGGKDAKPEMSFAKWFAIALTSGIAIGIVFYGAAEPLMNFTNPPIFSGLSSNSPGAAEAALSYTFMHWAIHPYAIYTTAGLCLAFIYYNGKRKYQLSSALYPLIGEKADGKVGSWVNAIAIFALVGGIGTSLGIGVLQAADGINFVLGTNFDSGVLYAVIIGVMVLIYVAAACTGLHKGIALVSNLNVYVYIILLVWAFLFGGTLFILNNTFTGIGQYLSMIVRQSFYLEPAYNSGWVNGNTIFYYAWWITFAPMVGLFLVKLAKGRTIKEFVIVNLVAPVVFTFIWFGVFGSSAINMELAGSGGIVGDIGKYGVSVALFSYLKNLPLAPVMIVLGFAAIVFSFVTLAESQTLTIAEITCKEEMLNKRKDKSAPSSVKIFWGVLMGLMAFALLQSGGLNALQTAVIVCGLPILILMIFMSIAYVKSMINHVKFDKTLESEIDDENEEINTV</sequence>
<feature type="transmembrane region" description="Helical" evidence="8">
    <location>
        <begin position="452"/>
        <end position="469"/>
    </location>
</feature>
<feature type="transmembrane region" description="Helical" evidence="8">
    <location>
        <begin position="90"/>
        <end position="109"/>
    </location>
</feature>
<dbReference type="PANTHER" id="PTHR30047">
    <property type="entry name" value="HIGH-AFFINITY CHOLINE TRANSPORT PROTEIN-RELATED"/>
    <property type="match status" value="1"/>
</dbReference>
<feature type="transmembrane region" description="Helical" evidence="8">
    <location>
        <begin position="403"/>
        <end position="423"/>
    </location>
</feature>
<feature type="transmembrane region" description="Helical" evidence="8">
    <location>
        <begin position="475"/>
        <end position="499"/>
    </location>
</feature>
<keyword evidence="4" id="KW-1003">Cell membrane</keyword>
<evidence type="ECO:0000256" key="7">
    <source>
        <dbReference type="ARBA" id="ARBA00023136"/>
    </source>
</evidence>
<keyword evidence="3" id="KW-0813">Transport</keyword>